<feature type="region of interest" description="Disordered" evidence="5">
    <location>
        <begin position="51"/>
        <end position="86"/>
    </location>
</feature>
<dbReference type="InterPro" id="IPR050576">
    <property type="entry name" value="Cilia_flagella_integrity"/>
</dbReference>
<dbReference type="InterPro" id="IPR032675">
    <property type="entry name" value="LRR_dom_sf"/>
</dbReference>
<dbReference type="AlphaFoldDB" id="A0A1B6CMV2"/>
<dbReference type="PANTHER" id="PTHR45973:SF8">
    <property type="entry name" value="LEUCINE-RICH REPEAT-CONTAINING PROTEIN 49"/>
    <property type="match status" value="1"/>
</dbReference>
<dbReference type="SMART" id="SM00365">
    <property type="entry name" value="LRR_SD22"/>
    <property type="match status" value="6"/>
</dbReference>
<dbReference type="SUPFAM" id="SSF52075">
    <property type="entry name" value="Outer arm dynein light chain 1"/>
    <property type="match status" value="1"/>
</dbReference>
<keyword evidence="2" id="KW-0433">Leucine-rich repeat</keyword>
<feature type="compositionally biased region" description="Basic and acidic residues" evidence="5">
    <location>
        <begin position="77"/>
        <end position="86"/>
    </location>
</feature>
<dbReference type="InterPro" id="IPR001611">
    <property type="entry name" value="Leu-rich_rpt"/>
</dbReference>
<dbReference type="EMBL" id="GEDC01022677">
    <property type="protein sequence ID" value="JAS14621.1"/>
    <property type="molecule type" value="Transcribed_RNA"/>
</dbReference>
<feature type="compositionally biased region" description="Low complexity" evidence="5">
    <location>
        <begin position="466"/>
        <end position="476"/>
    </location>
</feature>
<feature type="region of interest" description="Disordered" evidence="5">
    <location>
        <begin position="466"/>
        <end position="518"/>
    </location>
</feature>
<proteinExistence type="predicted"/>
<feature type="compositionally biased region" description="Basic and acidic residues" evidence="5">
    <location>
        <begin position="477"/>
        <end position="486"/>
    </location>
</feature>
<dbReference type="InterPro" id="IPR025875">
    <property type="entry name" value="Leu-rich_rpt_4"/>
</dbReference>
<dbReference type="PANTHER" id="PTHR45973">
    <property type="entry name" value="PROTEIN PHOSPHATASE 1 REGULATORY SUBUNIT SDS22-RELATED"/>
    <property type="match status" value="1"/>
</dbReference>
<accession>A0A1B6CMV2</accession>
<evidence type="ECO:0000256" key="5">
    <source>
        <dbReference type="SAM" id="MobiDB-lite"/>
    </source>
</evidence>
<dbReference type="SMART" id="SM00369">
    <property type="entry name" value="LRR_TYP"/>
    <property type="match status" value="4"/>
</dbReference>
<dbReference type="PROSITE" id="PS51450">
    <property type="entry name" value="LRR"/>
    <property type="match status" value="6"/>
</dbReference>
<evidence type="ECO:0000313" key="6">
    <source>
        <dbReference type="EMBL" id="JAS14621.1"/>
    </source>
</evidence>
<evidence type="ECO:0000256" key="3">
    <source>
        <dbReference type="ARBA" id="ARBA00022737"/>
    </source>
</evidence>
<reference evidence="6" key="1">
    <citation type="submission" date="2015-12" db="EMBL/GenBank/DDBJ databases">
        <title>De novo transcriptome assembly of four potential Pierce s Disease insect vectors from Arizona vineyards.</title>
        <authorList>
            <person name="Tassone E.E."/>
        </authorList>
    </citation>
    <scope>NUCLEOTIDE SEQUENCE</scope>
</reference>
<evidence type="ECO:0000256" key="4">
    <source>
        <dbReference type="ARBA" id="ARBA00024433"/>
    </source>
</evidence>
<keyword evidence="3" id="KW-0677">Repeat</keyword>
<evidence type="ECO:0000256" key="2">
    <source>
        <dbReference type="ARBA" id="ARBA00022614"/>
    </source>
</evidence>
<evidence type="ECO:0000256" key="1">
    <source>
        <dbReference type="ARBA" id="ARBA00003843"/>
    </source>
</evidence>
<name>A0A1B6CMV2_9HEMI</name>
<gene>
    <name evidence="6" type="ORF">g.24310</name>
</gene>
<comment type="function">
    <text evidence="1">Cilium-specific protein required for cilia structures.</text>
</comment>
<dbReference type="Pfam" id="PF14580">
    <property type="entry name" value="LRR_9"/>
    <property type="match status" value="1"/>
</dbReference>
<dbReference type="Pfam" id="PF12799">
    <property type="entry name" value="LRR_4"/>
    <property type="match status" value="1"/>
</dbReference>
<protein>
    <recommendedName>
        <fullName evidence="4">Dynein axonemal assembly factor 1 homolog</fullName>
    </recommendedName>
</protein>
<sequence>MPISSGVNQDKINTFGVHGKPVSNVDHKVACKPNNTKKLLSVTPALPLLPAVPRPPRLHQRSNTTLNESVRPAQGDVDSKERNATSDRITLDRRGLTALPLLVGEAHVKLLSLQHNLITRLDNIPSLGLTRLVFLDVYDNQLDKIAGLDTLQNLRVLLMGKNRIRRMEGLKCLQKLEVLDLHGNQITQVSGLSNLAELKVLNLAGNQIRILGTYDLQGLKSLQELNLRRNRLKKLLGFGETPQLLKLFLNNNEIQSIEDMNSIAKARHIKEVSMDGNPVAVVGDCVSFLVSYLPELQLLSQIQITDKLRKAAMTWRQSKESTNTDFSNLCNVEGEDKRDEVIYNARTNWELLRSQTTKSLALTVVKPNLLLKDIKKNEIPSPNMQEESPLLAKAVIIPERVEAKRVDFSKRRTTSQAQEFPNTISTPQVDSVEFFRLPPILAPLIQGEDEAGESVSSVEHIGECSLSSVASESSSDSEVKQLDRGSRSASVTNRKHVHTQRVQTAKSKVKTASNPSKVREQGGDYLVEISGRYLNVYGQGALRFIDRPWNPIKAGDVTHVRFNYVNFNSLSCVLGRLKQRFCNAEHFSFRETNINCLGQLNALADIQGLTSLMIHPEGNPITNKAWKSYAVYRLSHWGLRIINDEEVSVECVTDATEEFQGLSDLVLLSLPDSLLQPLLSRLRLETSQQSARQWLWNADSALRTVVAKEALQWRKTTLSQEDLVWRHKGRQHLSFLLEQTCGAITKLKMLEAHWPTILKELVRDTLVDYSHLDNYMKECMSKLKP</sequence>
<organism evidence="6">
    <name type="scientific">Clastoptera arizonana</name>
    <name type="common">Arizona spittle bug</name>
    <dbReference type="NCBI Taxonomy" id="38151"/>
    <lineage>
        <taxon>Eukaryota</taxon>
        <taxon>Metazoa</taxon>
        <taxon>Ecdysozoa</taxon>
        <taxon>Arthropoda</taxon>
        <taxon>Hexapoda</taxon>
        <taxon>Insecta</taxon>
        <taxon>Pterygota</taxon>
        <taxon>Neoptera</taxon>
        <taxon>Paraneoptera</taxon>
        <taxon>Hemiptera</taxon>
        <taxon>Auchenorrhyncha</taxon>
        <taxon>Cercopoidea</taxon>
        <taxon>Clastopteridae</taxon>
        <taxon>Clastoptera</taxon>
    </lineage>
</organism>
<dbReference type="Gene3D" id="3.80.10.10">
    <property type="entry name" value="Ribonuclease Inhibitor"/>
    <property type="match status" value="3"/>
</dbReference>
<feature type="compositionally biased region" description="Polar residues" evidence="5">
    <location>
        <begin position="500"/>
        <end position="516"/>
    </location>
</feature>
<dbReference type="InterPro" id="IPR003591">
    <property type="entry name" value="Leu-rich_rpt_typical-subtyp"/>
</dbReference>